<keyword evidence="2" id="KW-1185">Reference proteome</keyword>
<proteinExistence type="predicted"/>
<comment type="caution">
    <text evidence="1">The sequence shown here is derived from an EMBL/GenBank/DDBJ whole genome shotgun (WGS) entry which is preliminary data.</text>
</comment>
<accession>A0ACB8BGF6</accession>
<organism evidence="1 2">
    <name type="scientific">Leucogyrophana mollusca</name>
    <dbReference type="NCBI Taxonomy" id="85980"/>
    <lineage>
        <taxon>Eukaryota</taxon>
        <taxon>Fungi</taxon>
        <taxon>Dikarya</taxon>
        <taxon>Basidiomycota</taxon>
        <taxon>Agaricomycotina</taxon>
        <taxon>Agaricomycetes</taxon>
        <taxon>Agaricomycetidae</taxon>
        <taxon>Boletales</taxon>
        <taxon>Boletales incertae sedis</taxon>
        <taxon>Leucogyrophana</taxon>
    </lineage>
</organism>
<protein>
    <submittedName>
        <fullName evidence="1">WD40 repeat-like protein</fullName>
    </submittedName>
</protein>
<evidence type="ECO:0000313" key="2">
    <source>
        <dbReference type="Proteomes" id="UP000790709"/>
    </source>
</evidence>
<gene>
    <name evidence="1" type="ORF">BV22DRAFT_1129632</name>
</gene>
<reference evidence="1" key="1">
    <citation type="journal article" date="2021" name="New Phytol.">
        <title>Evolutionary innovations through gain and loss of genes in the ectomycorrhizal Boletales.</title>
        <authorList>
            <person name="Wu G."/>
            <person name="Miyauchi S."/>
            <person name="Morin E."/>
            <person name="Kuo A."/>
            <person name="Drula E."/>
            <person name="Varga T."/>
            <person name="Kohler A."/>
            <person name="Feng B."/>
            <person name="Cao Y."/>
            <person name="Lipzen A."/>
            <person name="Daum C."/>
            <person name="Hundley H."/>
            <person name="Pangilinan J."/>
            <person name="Johnson J."/>
            <person name="Barry K."/>
            <person name="LaButti K."/>
            <person name="Ng V."/>
            <person name="Ahrendt S."/>
            <person name="Min B."/>
            <person name="Choi I.G."/>
            <person name="Park H."/>
            <person name="Plett J.M."/>
            <person name="Magnuson J."/>
            <person name="Spatafora J.W."/>
            <person name="Nagy L.G."/>
            <person name="Henrissat B."/>
            <person name="Grigoriev I.V."/>
            <person name="Yang Z.L."/>
            <person name="Xu J."/>
            <person name="Martin F.M."/>
        </authorList>
    </citation>
    <scope>NUCLEOTIDE SEQUENCE</scope>
    <source>
        <strain evidence="1">KUC20120723A-06</strain>
    </source>
</reference>
<evidence type="ECO:0000313" key="1">
    <source>
        <dbReference type="EMBL" id="KAH7924654.1"/>
    </source>
</evidence>
<dbReference type="Proteomes" id="UP000790709">
    <property type="component" value="Unassembled WGS sequence"/>
</dbReference>
<name>A0ACB8BGF6_9AGAM</name>
<dbReference type="EMBL" id="MU266419">
    <property type="protein sequence ID" value="KAH7924654.1"/>
    <property type="molecule type" value="Genomic_DNA"/>
</dbReference>
<sequence length="612" mass="67840">MSKPHEPRSSVERTSHPPTMVFKGHTLIVTSVAYFPDGRHIASASWDETIRIWNVETGQQDGEALEHDSGVEAIAIAPDGGKIAGRVEGGLIVWDVVRRKRVRAVKIDGDEGMVEYVLVVTFSPDGRCIATASSIGISIRLWDVDTGSLVRELHHLTLCLSFSPDGARIATGSYDGSFRVLEISTGKTVVSPMRGHADRVNSLVYSPDGRLLVTGSEDGSIRVWDAATGREVGRPMLQPRDKPWRVAISTDGKRIASVSFDLTVRLWDFETRLQVGDPFAGRAFPRSVAFSPNGRFVISGGTRDVCLWDTDAGLDSLPSPPTTRDRESPRSIAPSAHVTTHPSPPPPQLKRTPSKQHGDTSSLSSSILDLPAVVQPQPERAKEVERAPSIDDWDSFQSHHRPTAEPAETQQDLQAEPESLNTLPSAAESGNQWMRIIRRPWQHLRSRRPRAHVETLQGSPHLPPEEHPTPRKHPDPGPAADPSVIPKQGDHPGDETHMRNSATQKQPPMRFWNRLRRRGVSRDESGPRGQKKPTPGVADVAGGRDKVASTFCFPSERYGIPPPEPVELPPIASRPPSFFEIEEDPLEWWSWSRELRELICCYWCFPRNQRSV</sequence>